<keyword evidence="2" id="KW-1185">Reference proteome</keyword>
<accession>A0A1G7G6Y4</accession>
<proteinExistence type="predicted"/>
<sequence>MSDDDDTTALPQTCVRCGRQSLLRIVGRCADCIGELGLAATQDYDGFRAEVKAEFGVKG</sequence>
<evidence type="ECO:0000313" key="1">
    <source>
        <dbReference type="EMBL" id="SDE83881.1"/>
    </source>
</evidence>
<dbReference type="AlphaFoldDB" id="A0A1G7G6Y4"/>
<dbReference type="EMBL" id="FNBE01000002">
    <property type="protein sequence ID" value="SDE83881.1"/>
    <property type="molecule type" value="Genomic_DNA"/>
</dbReference>
<evidence type="ECO:0000313" key="2">
    <source>
        <dbReference type="Proteomes" id="UP000198967"/>
    </source>
</evidence>
<dbReference type="STRING" id="366584.SAMN05216377_102238"/>
<reference evidence="1 2" key="1">
    <citation type="submission" date="2016-10" db="EMBL/GenBank/DDBJ databases">
        <authorList>
            <person name="de Groot N.N."/>
        </authorList>
    </citation>
    <scope>NUCLEOTIDE SEQUENCE [LARGE SCALE GENOMIC DNA]</scope>
    <source>
        <strain evidence="1 2">CGMCC 4.3143</strain>
    </source>
</reference>
<gene>
    <name evidence="1" type="ORF">SAMN05216377_102238</name>
</gene>
<protein>
    <submittedName>
        <fullName evidence="1">Uncharacterized protein</fullName>
    </submittedName>
</protein>
<dbReference type="RefSeq" id="WP_093076708.1">
    <property type="nucleotide sequence ID" value="NZ_FNBE01000002.1"/>
</dbReference>
<name>A0A1G7G6Y4_PSEOR</name>
<organism evidence="1 2">
    <name type="scientific">Pseudonocardia oroxyli</name>
    <dbReference type="NCBI Taxonomy" id="366584"/>
    <lineage>
        <taxon>Bacteria</taxon>
        <taxon>Bacillati</taxon>
        <taxon>Actinomycetota</taxon>
        <taxon>Actinomycetes</taxon>
        <taxon>Pseudonocardiales</taxon>
        <taxon>Pseudonocardiaceae</taxon>
        <taxon>Pseudonocardia</taxon>
    </lineage>
</organism>
<dbReference type="OrthoDB" id="3577207at2"/>
<dbReference type="Proteomes" id="UP000198967">
    <property type="component" value="Unassembled WGS sequence"/>
</dbReference>